<dbReference type="EMBL" id="AFNH02001158">
    <property type="protein sequence ID" value="EZG43968.1"/>
    <property type="molecule type" value="Genomic_DNA"/>
</dbReference>
<dbReference type="RefSeq" id="XP_011132870.1">
    <property type="nucleotide sequence ID" value="XM_011134568.1"/>
</dbReference>
<reference evidence="1" key="1">
    <citation type="submission" date="2013-12" db="EMBL/GenBank/DDBJ databases">
        <authorList>
            <person name="Omoto C.K."/>
            <person name="Sibley D."/>
            <person name="Venepally P."/>
            <person name="Hadjithomas M."/>
            <person name="Karamycheva S."/>
            <person name="Brunk B."/>
            <person name="Roos D."/>
            <person name="Caler E."/>
            <person name="Lorenzi H."/>
        </authorList>
    </citation>
    <scope>NUCLEOTIDE SEQUENCE</scope>
</reference>
<dbReference type="VEuPathDB" id="CryptoDB:GNI_155050"/>
<keyword evidence="2" id="KW-1185">Reference proteome</keyword>
<protein>
    <submittedName>
        <fullName evidence="1">Uncharacterized protein</fullName>
    </submittedName>
</protein>
<sequence>MRTFKSEASGVPGGELLSVLIRPDGSQTKLDNCVAQVVTIRTGGGGEVTALVLAPKTAFEAEIETVDRQIPLMMDTTSMVEGENYDWFQQWDRMMVWRPKEGPPSDDRAEATLLAALRRRLTSRGPRDMPEAVETLCHEVFGERLRDLHALLSGSGEMQGQDEIDDVTVDVARPIDPSELTELLARVPKDWMPVLQRSAEWKTVDWKTEGCTDIEAAEAKRSREMKSCRYKTAGILGLGAAALIVGSCLLRFSGSAQRPTAEQGLAVPGTYAQFSDNRGAAAWAMGPGMPAPVATCGSGILRCDTGCKKKAPWPVAFGSPWPLTFPLAWDIAHRTLQVRMPTCRVRCNTEEESAIALEARLLSQFPLQTPFNTTMSKADEVRQIVTSLSTAQQTCKGLDSWEAISRLTHCACDLAAVGCEVMTKGNQKTHDVVLSDLEAPLARVAASFADYPSDVYEVKKCAYDCWELTPEVKQTAIANRAATAAYQATSTSTTATPGTRATRKRARQKIAKYPPFRISIG</sequence>
<proteinExistence type="predicted"/>
<dbReference type="GeneID" id="22915363"/>
<organism evidence="1 2">
    <name type="scientific">Gregarina niphandrodes</name>
    <name type="common">Septate eugregarine</name>
    <dbReference type="NCBI Taxonomy" id="110365"/>
    <lineage>
        <taxon>Eukaryota</taxon>
        <taxon>Sar</taxon>
        <taxon>Alveolata</taxon>
        <taxon>Apicomplexa</taxon>
        <taxon>Conoidasida</taxon>
        <taxon>Gregarinasina</taxon>
        <taxon>Eugregarinorida</taxon>
        <taxon>Gregarinidae</taxon>
        <taxon>Gregarina</taxon>
    </lineage>
</organism>
<accession>A0A023AZ84</accession>
<comment type="caution">
    <text evidence="1">The sequence shown here is derived from an EMBL/GenBank/DDBJ whole genome shotgun (WGS) entry which is preliminary data.</text>
</comment>
<evidence type="ECO:0000313" key="2">
    <source>
        <dbReference type="Proteomes" id="UP000019763"/>
    </source>
</evidence>
<name>A0A023AZ84_GRENI</name>
<dbReference type="AlphaFoldDB" id="A0A023AZ84"/>
<evidence type="ECO:0000313" key="1">
    <source>
        <dbReference type="EMBL" id="EZG43968.1"/>
    </source>
</evidence>
<gene>
    <name evidence="1" type="ORF">GNI_155050</name>
</gene>
<dbReference type="Proteomes" id="UP000019763">
    <property type="component" value="Unassembled WGS sequence"/>
</dbReference>